<dbReference type="SMART" id="SM00065">
    <property type="entry name" value="GAF"/>
    <property type="match status" value="1"/>
</dbReference>
<dbReference type="Pfam" id="PF08448">
    <property type="entry name" value="PAS_4"/>
    <property type="match status" value="1"/>
</dbReference>
<sequence length="824" mass="88659">MRPGAITTPEASGSDTRRCPFDVTDAAVLVVDPQGLIQGWSRGAQELLGYAEQDVIGHPAKELLAVPGEGLKLRHRTGSGWQAALTVRHRDGSSLEVGAQACPLGADRKGASWLVVAADLATMRTWEREQAVLRGLFTQSPFGLAVVDPQLRFLMINPALERMDGVPARLRLGRRLRDAMPGAAGPLAEARAREVLETGEPLVAVEQVDSAVDPHRQHVRSGSSFRLQDSAGHTVGVGHAVLDVTSHHRARQRLALVNEASVLIGSTLDLDRTVQELAEVLVPPVADFVAVDLLASVVGEQDPEPLLMSDTADLRRSAHRSIRPGPPNVLVALGEPANYPPVSPQARCVATGRPVLDAVVDLTTPWLRHDPPRAAKLHEVGVHSHMVVPLRARGITVGVATLMRWRNAESFDADDLLLVEELAARAAVCVDNARRFTREHRAALTLQRSLLPQDLPADTAVEAAYRYLPADTQAGVGGDWFDVLSLSGSRVGLVVGDVVGHGMHAAATMGRLRTAVHTLADLDLPPDELLSHLDDLVLRLAADEETADRPGTGVLGATCLYGVYDPIARSATFARAGHPPPAIAHLDRAVEFPDIPAGPPLGLGGLPFEAAEVPIPDGCVLAFYTDGLVTASPDRDVETGLERLCFALAHPDRPLEEICDDMVRTLLPDRPHDDVAFLVARPHALSADSFATWDLTSEPTAVAHARTITGQQLERWGLDELAFTTELIVSELVTNAIRYASEPIALRLIRDVHLICEVSDGSNTSPHLRRARSNDEGGRGLFLVAQFAQRWGTRYTPEGKTIWAEQPLPIGFRTNPAGQTPSCP</sequence>
<organism evidence="3 4">
    <name type="scientific">Streptomyces silvisoli</name>
    <dbReference type="NCBI Taxonomy" id="3034235"/>
    <lineage>
        <taxon>Bacteria</taxon>
        <taxon>Bacillati</taxon>
        <taxon>Actinomycetota</taxon>
        <taxon>Actinomycetes</taxon>
        <taxon>Kitasatosporales</taxon>
        <taxon>Streptomycetaceae</taxon>
        <taxon>Streptomyces</taxon>
    </lineage>
</organism>
<dbReference type="CDD" id="cd00130">
    <property type="entry name" value="PAS"/>
    <property type="match status" value="1"/>
</dbReference>
<reference evidence="3 4" key="1">
    <citation type="submission" date="2023-03" db="EMBL/GenBank/DDBJ databases">
        <title>Draft genome sequence of Streptomyces sp. RB6PN23 isolated from peat swamp forest in Thailand.</title>
        <authorList>
            <person name="Klaysubun C."/>
            <person name="Duangmal K."/>
        </authorList>
    </citation>
    <scope>NUCLEOTIDE SEQUENCE [LARGE SCALE GENOMIC DNA]</scope>
    <source>
        <strain evidence="3 4">RB6PN23</strain>
    </source>
</reference>
<dbReference type="EMBL" id="JARJBC010000001">
    <property type="protein sequence ID" value="MDF3287944.1"/>
    <property type="molecule type" value="Genomic_DNA"/>
</dbReference>
<dbReference type="CDD" id="cd16936">
    <property type="entry name" value="HATPase_RsbW-like"/>
    <property type="match status" value="1"/>
</dbReference>
<dbReference type="Pfam" id="PF00989">
    <property type="entry name" value="PAS"/>
    <property type="match status" value="1"/>
</dbReference>
<evidence type="ECO:0000313" key="4">
    <source>
        <dbReference type="Proteomes" id="UP001216579"/>
    </source>
</evidence>
<dbReference type="PANTHER" id="PTHR43156:SF2">
    <property type="entry name" value="STAGE II SPORULATION PROTEIN E"/>
    <property type="match status" value="1"/>
</dbReference>
<dbReference type="SMART" id="SM00331">
    <property type="entry name" value="PP2C_SIG"/>
    <property type="match status" value="1"/>
</dbReference>
<dbReference type="Pfam" id="PF07228">
    <property type="entry name" value="SpoIIE"/>
    <property type="match status" value="1"/>
</dbReference>
<keyword evidence="4" id="KW-1185">Reference proteome</keyword>
<dbReference type="Pfam" id="PF13185">
    <property type="entry name" value="GAF_2"/>
    <property type="match status" value="1"/>
</dbReference>
<dbReference type="SMART" id="SM00091">
    <property type="entry name" value="PAS"/>
    <property type="match status" value="2"/>
</dbReference>
<evidence type="ECO:0000256" key="1">
    <source>
        <dbReference type="ARBA" id="ARBA00022801"/>
    </source>
</evidence>
<dbReference type="PROSITE" id="PS50112">
    <property type="entry name" value="PAS"/>
    <property type="match status" value="1"/>
</dbReference>
<accession>A0ABT5ZDN5</accession>
<evidence type="ECO:0000259" key="2">
    <source>
        <dbReference type="PROSITE" id="PS50112"/>
    </source>
</evidence>
<dbReference type="InterPro" id="IPR000014">
    <property type="entry name" value="PAS"/>
</dbReference>
<dbReference type="Gene3D" id="3.30.450.40">
    <property type="match status" value="1"/>
</dbReference>
<keyword evidence="1" id="KW-0378">Hydrolase</keyword>
<dbReference type="Gene3D" id="3.30.450.20">
    <property type="entry name" value="PAS domain"/>
    <property type="match status" value="2"/>
</dbReference>
<dbReference type="SUPFAM" id="SSF55874">
    <property type="entry name" value="ATPase domain of HSP90 chaperone/DNA topoisomerase II/histidine kinase"/>
    <property type="match status" value="1"/>
</dbReference>
<dbReference type="InterPro" id="IPR036457">
    <property type="entry name" value="PPM-type-like_dom_sf"/>
</dbReference>
<dbReference type="NCBIfam" id="TIGR00229">
    <property type="entry name" value="sensory_box"/>
    <property type="match status" value="1"/>
</dbReference>
<proteinExistence type="predicted"/>
<dbReference type="Gene3D" id="3.60.40.10">
    <property type="entry name" value="PPM-type phosphatase domain"/>
    <property type="match status" value="1"/>
</dbReference>
<dbReference type="InterPro" id="IPR001932">
    <property type="entry name" value="PPM-type_phosphatase-like_dom"/>
</dbReference>
<dbReference type="InterPro" id="IPR013656">
    <property type="entry name" value="PAS_4"/>
</dbReference>
<evidence type="ECO:0000313" key="3">
    <source>
        <dbReference type="EMBL" id="MDF3287944.1"/>
    </source>
</evidence>
<protein>
    <submittedName>
        <fullName evidence="3">SpoIIE family protein phosphatase</fullName>
    </submittedName>
</protein>
<dbReference type="InterPro" id="IPR013767">
    <property type="entry name" value="PAS_fold"/>
</dbReference>
<dbReference type="InterPro" id="IPR029016">
    <property type="entry name" value="GAF-like_dom_sf"/>
</dbReference>
<gene>
    <name evidence="3" type="ORF">P3G67_01580</name>
</gene>
<dbReference type="SUPFAM" id="SSF55785">
    <property type="entry name" value="PYP-like sensor domain (PAS domain)"/>
    <property type="match status" value="2"/>
</dbReference>
<dbReference type="InterPro" id="IPR003018">
    <property type="entry name" value="GAF"/>
</dbReference>
<dbReference type="SUPFAM" id="SSF81606">
    <property type="entry name" value="PP2C-like"/>
    <property type="match status" value="1"/>
</dbReference>
<dbReference type="Gene3D" id="3.30.565.10">
    <property type="entry name" value="Histidine kinase-like ATPase, C-terminal domain"/>
    <property type="match status" value="1"/>
</dbReference>
<name>A0ABT5ZDN5_9ACTN</name>
<dbReference type="InterPro" id="IPR052016">
    <property type="entry name" value="Bact_Sigma-Reg"/>
</dbReference>
<dbReference type="InterPro" id="IPR035965">
    <property type="entry name" value="PAS-like_dom_sf"/>
</dbReference>
<dbReference type="RefSeq" id="WP_276091808.1">
    <property type="nucleotide sequence ID" value="NZ_JARJBC010000001.1"/>
</dbReference>
<feature type="domain" description="PAS" evidence="2">
    <location>
        <begin position="21"/>
        <end position="57"/>
    </location>
</feature>
<dbReference type="SUPFAM" id="SSF55781">
    <property type="entry name" value="GAF domain-like"/>
    <property type="match status" value="1"/>
</dbReference>
<dbReference type="Proteomes" id="UP001216579">
    <property type="component" value="Unassembled WGS sequence"/>
</dbReference>
<dbReference type="InterPro" id="IPR036890">
    <property type="entry name" value="HATPase_C_sf"/>
</dbReference>
<dbReference type="InterPro" id="IPR003594">
    <property type="entry name" value="HATPase_dom"/>
</dbReference>
<dbReference type="Pfam" id="PF13581">
    <property type="entry name" value="HATPase_c_2"/>
    <property type="match status" value="1"/>
</dbReference>
<comment type="caution">
    <text evidence="3">The sequence shown here is derived from an EMBL/GenBank/DDBJ whole genome shotgun (WGS) entry which is preliminary data.</text>
</comment>
<dbReference type="PANTHER" id="PTHR43156">
    <property type="entry name" value="STAGE II SPORULATION PROTEIN E-RELATED"/>
    <property type="match status" value="1"/>
</dbReference>